<accession>A0ACB8QC59</accession>
<evidence type="ECO:0000313" key="1">
    <source>
        <dbReference type="EMBL" id="KAI0028866.1"/>
    </source>
</evidence>
<sequence>MAATQVLPWDVTKRRDLLNASRRRLSLIRTWSTHGIPSELRRQYRMVHSRVGTVPHRVFLDSLAKEELEEHVTVPDVPCTSYLAHYVYAATLAATATRQHPFILGAGPKGELNVQIHSCEHKQSLSIYLGGVFQRFLETIGRTGQIESNMGHLRERKEEHETAAVVTSLPCELLSLVFAHVHRDAASLPSATPSLDPLYLLLVAALTSRLASYPPACRSEPVARYRVFSATLAGRVWSKAALGLDNERDTGAAQRKACDCSCLDEEATEETILSGPVRGISAELHPPSTSLWCPAGKIRFTASHRQLILGNIRIFLFIATFCFGYCSSRTVGRGVSSTISIPITFTPSETPNMVTFGASEYMDGAPTLSVFRELLRRGNIVGTHDCPPCGHGLVVANDPDIADIARRGEQEALGLTSCISGIIMVQVNVSTGFIITHFLRRSSSDFDRVVNFGGNSSPPARLVYLPVAPRILTAFISACPSLTSETRVEPVLLGKLDASRTIQLQSLVLARLCEFSLYGDAAFPCPLSREELRDVIERAPCFASGALRYPDISTGSAPPNCTLLSLIPFQPALRSLGLAHALDLPSDDVVRFPKDKTPQVEVLVPLGTNWA</sequence>
<protein>
    <submittedName>
        <fullName evidence="1">Uncharacterized protein</fullName>
    </submittedName>
</protein>
<reference evidence="1" key="2">
    <citation type="journal article" date="2022" name="New Phytol.">
        <title>Evolutionary transition to the ectomycorrhizal habit in the genomes of a hyperdiverse lineage of mushroom-forming fungi.</title>
        <authorList>
            <person name="Looney B."/>
            <person name="Miyauchi S."/>
            <person name="Morin E."/>
            <person name="Drula E."/>
            <person name="Courty P.E."/>
            <person name="Kohler A."/>
            <person name="Kuo A."/>
            <person name="LaButti K."/>
            <person name="Pangilinan J."/>
            <person name="Lipzen A."/>
            <person name="Riley R."/>
            <person name="Andreopoulos W."/>
            <person name="He G."/>
            <person name="Johnson J."/>
            <person name="Nolan M."/>
            <person name="Tritt A."/>
            <person name="Barry K.W."/>
            <person name="Grigoriev I.V."/>
            <person name="Nagy L.G."/>
            <person name="Hibbett D."/>
            <person name="Henrissat B."/>
            <person name="Matheny P.B."/>
            <person name="Labbe J."/>
            <person name="Martin F.M."/>
        </authorList>
    </citation>
    <scope>NUCLEOTIDE SEQUENCE</scope>
    <source>
        <strain evidence="1">EC-137</strain>
    </source>
</reference>
<organism evidence="1 2">
    <name type="scientific">Vararia minispora EC-137</name>
    <dbReference type="NCBI Taxonomy" id="1314806"/>
    <lineage>
        <taxon>Eukaryota</taxon>
        <taxon>Fungi</taxon>
        <taxon>Dikarya</taxon>
        <taxon>Basidiomycota</taxon>
        <taxon>Agaricomycotina</taxon>
        <taxon>Agaricomycetes</taxon>
        <taxon>Russulales</taxon>
        <taxon>Lachnocladiaceae</taxon>
        <taxon>Vararia</taxon>
    </lineage>
</organism>
<keyword evidence="2" id="KW-1185">Reference proteome</keyword>
<gene>
    <name evidence="1" type="ORF">K488DRAFT_73441</name>
</gene>
<proteinExistence type="predicted"/>
<dbReference type="EMBL" id="MU273717">
    <property type="protein sequence ID" value="KAI0028866.1"/>
    <property type="molecule type" value="Genomic_DNA"/>
</dbReference>
<dbReference type="Proteomes" id="UP000814128">
    <property type="component" value="Unassembled WGS sequence"/>
</dbReference>
<comment type="caution">
    <text evidence="1">The sequence shown here is derived from an EMBL/GenBank/DDBJ whole genome shotgun (WGS) entry which is preliminary data.</text>
</comment>
<evidence type="ECO:0000313" key="2">
    <source>
        <dbReference type="Proteomes" id="UP000814128"/>
    </source>
</evidence>
<reference evidence="1" key="1">
    <citation type="submission" date="2021-02" db="EMBL/GenBank/DDBJ databases">
        <authorList>
            <consortium name="DOE Joint Genome Institute"/>
            <person name="Ahrendt S."/>
            <person name="Looney B.P."/>
            <person name="Miyauchi S."/>
            <person name="Morin E."/>
            <person name="Drula E."/>
            <person name="Courty P.E."/>
            <person name="Chicoki N."/>
            <person name="Fauchery L."/>
            <person name="Kohler A."/>
            <person name="Kuo A."/>
            <person name="Labutti K."/>
            <person name="Pangilinan J."/>
            <person name="Lipzen A."/>
            <person name="Riley R."/>
            <person name="Andreopoulos W."/>
            <person name="He G."/>
            <person name="Johnson J."/>
            <person name="Barry K.W."/>
            <person name="Grigoriev I.V."/>
            <person name="Nagy L."/>
            <person name="Hibbett D."/>
            <person name="Henrissat B."/>
            <person name="Matheny P.B."/>
            <person name="Labbe J."/>
            <person name="Martin F."/>
        </authorList>
    </citation>
    <scope>NUCLEOTIDE SEQUENCE</scope>
    <source>
        <strain evidence="1">EC-137</strain>
    </source>
</reference>
<name>A0ACB8QC59_9AGAM</name>